<proteinExistence type="predicted"/>
<keyword evidence="1" id="KW-0812">Transmembrane</keyword>
<gene>
    <name evidence="2" type="ORF">ITI46_07920</name>
</gene>
<evidence type="ECO:0008006" key="4">
    <source>
        <dbReference type="Google" id="ProtNLM"/>
    </source>
</evidence>
<name>A0ABS3X8B7_9ACTN</name>
<feature type="transmembrane region" description="Helical" evidence="1">
    <location>
        <begin position="20"/>
        <end position="38"/>
    </location>
</feature>
<organism evidence="2 3">
    <name type="scientific">Streptomyces oryzae</name>
    <dbReference type="NCBI Taxonomy" id="1434886"/>
    <lineage>
        <taxon>Bacteria</taxon>
        <taxon>Bacillati</taxon>
        <taxon>Actinomycetota</taxon>
        <taxon>Actinomycetes</taxon>
        <taxon>Kitasatosporales</taxon>
        <taxon>Streptomycetaceae</taxon>
        <taxon>Streptomyces</taxon>
    </lineage>
</organism>
<keyword evidence="3" id="KW-1185">Reference proteome</keyword>
<sequence length="121" mass="12903">MRATTQGPNPSPQMSRGRAIGCLAVVILGFGALFVLAWNDFMGSPDRAEKGDCVKKEGSDSIEVVACDSSDAEFRVSERIDKSVTVDIAAQAACSKKTDDFTSVYSKSEGDDGFVLCLARK</sequence>
<reference evidence="2 3" key="1">
    <citation type="submission" date="2020-11" db="EMBL/GenBank/DDBJ databases">
        <title>Streptomyces spirodelae sp. nov., isolated from duckweed.</title>
        <authorList>
            <person name="Saimee Y."/>
            <person name="Duangmal K."/>
        </authorList>
    </citation>
    <scope>NUCLEOTIDE SEQUENCE [LARGE SCALE GENOMIC DNA]</scope>
    <source>
        <strain evidence="2 3">S16-07</strain>
    </source>
</reference>
<dbReference type="RefSeq" id="WP_209238710.1">
    <property type="nucleotide sequence ID" value="NZ_JADKMA010000026.1"/>
</dbReference>
<comment type="caution">
    <text evidence="2">The sequence shown here is derived from an EMBL/GenBank/DDBJ whole genome shotgun (WGS) entry which is preliminary data.</text>
</comment>
<protein>
    <recommendedName>
        <fullName evidence="4">Septum formation-related domain-containing protein</fullName>
    </recommendedName>
</protein>
<dbReference type="EMBL" id="JADKMA010000026">
    <property type="protein sequence ID" value="MBO8191612.1"/>
    <property type="molecule type" value="Genomic_DNA"/>
</dbReference>
<evidence type="ECO:0000256" key="1">
    <source>
        <dbReference type="SAM" id="Phobius"/>
    </source>
</evidence>
<evidence type="ECO:0000313" key="3">
    <source>
        <dbReference type="Proteomes" id="UP001519064"/>
    </source>
</evidence>
<keyword evidence="1" id="KW-0472">Membrane</keyword>
<evidence type="ECO:0000313" key="2">
    <source>
        <dbReference type="EMBL" id="MBO8191612.1"/>
    </source>
</evidence>
<dbReference type="Proteomes" id="UP001519064">
    <property type="component" value="Unassembled WGS sequence"/>
</dbReference>
<keyword evidence="1" id="KW-1133">Transmembrane helix</keyword>
<accession>A0ABS3X8B7</accession>